<evidence type="ECO:0000313" key="4">
    <source>
        <dbReference type="Proteomes" id="UP000054683"/>
    </source>
</evidence>
<organism evidence="3 4">
    <name type="scientific">Caballeronia udeis</name>
    <dbReference type="NCBI Taxonomy" id="1232866"/>
    <lineage>
        <taxon>Bacteria</taxon>
        <taxon>Pseudomonadati</taxon>
        <taxon>Pseudomonadota</taxon>
        <taxon>Betaproteobacteria</taxon>
        <taxon>Burkholderiales</taxon>
        <taxon>Burkholderiaceae</taxon>
        <taxon>Caballeronia</taxon>
    </lineage>
</organism>
<dbReference type="InterPro" id="IPR016181">
    <property type="entry name" value="Acyl_CoA_acyltransferase"/>
</dbReference>
<protein>
    <recommendedName>
        <fullName evidence="2">BioF2-like acetyltransferase domain-containing protein</fullName>
    </recommendedName>
</protein>
<dbReference type="InterPro" id="IPR038740">
    <property type="entry name" value="BioF2-like_GNAT_dom"/>
</dbReference>
<proteinExistence type="predicted"/>
<dbReference type="OrthoDB" id="8998823at2"/>
<feature type="region of interest" description="Disordered" evidence="1">
    <location>
        <begin position="376"/>
        <end position="414"/>
    </location>
</feature>
<feature type="domain" description="BioF2-like acetyltransferase" evidence="2">
    <location>
        <begin position="184"/>
        <end position="326"/>
    </location>
</feature>
<sequence>MNAPVEDIDVIKIPEGFEALRSEWRELWVRAKGLHHESFDVCWIGWNCVAKRTGKSLRIVTARRNGKLIAVWPLVRSRNRLWTMLRPLGPDSADYTTILVDPEHSSDKLIESIWFATRKQCASDIILLPFLDCESHLYRLAMEHDGLVTHKEDSCAVARLSREVNWESFAASLGTLSGRKAGALRRRLERQGKVDVRVLGPEDGDSNVCMIDWMLASKRDWAERVDKKGQWLYSSIYRDYLIALANQKSEGDEEACARILILSMNDAPIAVCMVGMGKQSLLGIMNSFDRQHAKLAPGAIAMEAWVRWAIEHGNDFDLGVGSETFKPYWSKGNISRVSSIEIAHSAWGRVAYAMRDGASRLSAIRADMRRGKIAAGLAKTHHAHGAASNANRGESDERPDEASSPERTGAERES</sequence>
<dbReference type="AlphaFoldDB" id="A0A158GLR5"/>
<accession>A0A158GLR5</accession>
<dbReference type="Pfam" id="PF13480">
    <property type="entry name" value="Acetyltransf_6"/>
    <property type="match status" value="1"/>
</dbReference>
<dbReference type="EMBL" id="FCOK02000016">
    <property type="protein sequence ID" value="SAL32751.1"/>
    <property type="molecule type" value="Genomic_DNA"/>
</dbReference>
<dbReference type="SUPFAM" id="SSF55729">
    <property type="entry name" value="Acyl-CoA N-acyltransferases (Nat)"/>
    <property type="match status" value="1"/>
</dbReference>
<name>A0A158GLR5_9BURK</name>
<gene>
    <name evidence="3" type="ORF">AWB69_02867</name>
</gene>
<evidence type="ECO:0000313" key="3">
    <source>
        <dbReference type="EMBL" id="SAL32751.1"/>
    </source>
</evidence>
<dbReference type="RefSeq" id="WP_062085562.1">
    <property type="nucleotide sequence ID" value="NZ_FCOK02000016.1"/>
</dbReference>
<dbReference type="Proteomes" id="UP000054683">
    <property type="component" value="Unassembled WGS sequence"/>
</dbReference>
<evidence type="ECO:0000259" key="2">
    <source>
        <dbReference type="Pfam" id="PF13480"/>
    </source>
</evidence>
<reference evidence="3 4" key="1">
    <citation type="submission" date="2016-01" db="EMBL/GenBank/DDBJ databases">
        <authorList>
            <person name="Oliw E.H."/>
        </authorList>
    </citation>
    <scope>NUCLEOTIDE SEQUENCE [LARGE SCALE GENOMIC DNA]</scope>
    <source>
        <strain evidence="3">LMG 27134</strain>
    </source>
</reference>
<evidence type="ECO:0000256" key="1">
    <source>
        <dbReference type="SAM" id="MobiDB-lite"/>
    </source>
</evidence>